<accession>A0A645BRN2</accession>
<dbReference type="AlphaFoldDB" id="A0A645BRN2"/>
<evidence type="ECO:0000313" key="1">
    <source>
        <dbReference type="EMBL" id="MPM64464.1"/>
    </source>
</evidence>
<gene>
    <name evidence="1" type="ORF">SDC9_111350</name>
</gene>
<sequence>MHNQTLRALHPILHIDETETPARIYYTLEAAEAPALATRVKWFEERDYYCPVPTSQNPGIVQNIGWE</sequence>
<dbReference type="EMBL" id="VSSQ01019969">
    <property type="protein sequence ID" value="MPM64464.1"/>
    <property type="molecule type" value="Genomic_DNA"/>
</dbReference>
<comment type="caution">
    <text evidence="1">The sequence shown here is derived from an EMBL/GenBank/DDBJ whole genome shotgun (WGS) entry which is preliminary data.</text>
</comment>
<reference evidence="1" key="1">
    <citation type="submission" date="2019-08" db="EMBL/GenBank/DDBJ databases">
        <authorList>
            <person name="Kucharzyk K."/>
            <person name="Murdoch R.W."/>
            <person name="Higgins S."/>
            <person name="Loffler F."/>
        </authorList>
    </citation>
    <scope>NUCLEOTIDE SEQUENCE</scope>
</reference>
<protein>
    <submittedName>
        <fullName evidence="1">Uncharacterized protein</fullName>
    </submittedName>
</protein>
<proteinExistence type="predicted"/>
<name>A0A645BRN2_9ZZZZ</name>
<organism evidence="1">
    <name type="scientific">bioreactor metagenome</name>
    <dbReference type="NCBI Taxonomy" id="1076179"/>
    <lineage>
        <taxon>unclassified sequences</taxon>
        <taxon>metagenomes</taxon>
        <taxon>ecological metagenomes</taxon>
    </lineage>
</organism>